<feature type="region of interest" description="Disordered" evidence="6">
    <location>
        <begin position="208"/>
        <end position="237"/>
    </location>
</feature>
<comment type="similarity">
    <text evidence="2">Belongs to the TMCO4 family.</text>
</comment>
<feature type="compositionally biased region" description="Basic and acidic residues" evidence="6">
    <location>
        <begin position="128"/>
        <end position="152"/>
    </location>
</feature>
<feature type="compositionally biased region" description="Basic and acidic residues" evidence="6">
    <location>
        <begin position="1"/>
        <end position="12"/>
    </location>
</feature>
<feature type="compositionally biased region" description="Basic residues" evidence="6">
    <location>
        <begin position="768"/>
        <end position="780"/>
    </location>
</feature>
<accession>A0AAJ0H8K9</accession>
<protein>
    <recommendedName>
        <fullName evidence="9">DUF726-domain-containing protein</fullName>
    </recommendedName>
</protein>
<dbReference type="InterPro" id="IPR007941">
    <property type="entry name" value="DUF726"/>
</dbReference>
<feature type="compositionally biased region" description="Basic and acidic residues" evidence="6">
    <location>
        <begin position="732"/>
        <end position="761"/>
    </location>
</feature>
<comment type="subcellular location">
    <subcellularLocation>
        <location evidence="1">Membrane</location>
        <topology evidence="1">Multi-pass membrane protein</topology>
    </subcellularLocation>
</comment>
<keyword evidence="8" id="KW-1185">Reference proteome</keyword>
<dbReference type="SUPFAM" id="SSF53474">
    <property type="entry name" value="alpha/beta-Hydrolases"/>
    <property type="match status" value="1"/>
</dbReference>
<sequence length="780" mass="84467">MEGKMEVSKDQKGSSSPTLDPEEAHDNSSTPRPSPEGSPLLEPLLDDSTIDMAPGGKQRPNTPKREVDLSSLLTVAERNELISFVTKATDTVQKQICQVFDSTGIIDNPGLSRISFWSKLPAHLRDLSLGKPQMRPEPRQTASRKENAKPADSKSAAPAASSPESIPASAPSQRDAQRTGPRLAELKREALQHFKKWQTAIHKRVGDINVKKGNESHNGQSFGGFRRGSSSRNRPNTSRNAAIVEADPTLLRLYPPTPTTLCSLPAEKKVLLLHSLLLLILSFEQYGAYSRVLLLNITSSLHLPLRILAEEEVRVAKSLAQLAKDINPDAILQKKSEEGKSARKWKIGMAGAAGAAASGMAGGLAPPLLAAGIGSVLGGIGIGSTAAANLLGVLGESGLIVGSLFGIYGVRATGKMMEQYVKDIQDFVFVPLRGSIGEDSEIGKVATDTRRLRVVLGISGWLTNESDVTNAWRVLGQQSEVYAVQWELEPLMKMGIALDTVIKSSAWSLAKREISARTSMISSKPPSHDPQETTNKNGPVFACLTQAIWPVGLLKISKIIDNHWNVAMVRADKVGGVLADVIMNKAHGDRGVSLIGYSLGARVIYACLMILAERRAFGLVENVVMMGTPAPSDADVWCAMKSIVSGRLVNVYSQNDYILGFLYRMSSIDYGVAGLQQIEGIDGIENVDVSAKISSHMRYQFLVGSILKHIGWEDIDRDQVATDEATLAAVEQKNREREQQRDGVDRSTEAKQKGKEVKAKNGQDVIRTRIRKSKGKKGSA</sequence>
<dbReference type="AlphaFoldDB" id="A0AAJ0H8K9"/>
<keyword evidence="4" id="KW-1133">Transmembrane helix</keyword>
<evidence type="ECO:0000256" key="1">
    <source>
        <dbReference type="ARBA" id="ARBA00004141"/>
    </source>
</evidence>
<dbReference type="GO" id="GO:0016020">
    <property type="term" value="C:membrane"/>
    <property type="evidence" value="ECO:0007669"/>
    <property type="project" value="UniProtKB-SubCell"/>
</dbReference>
<dbReference type="PANTHER" id="PTHR17920:SF22">
    <property type="entry name" value="DUF726 DOMAIN PROTEIN (AFU_ORTHOLOGUE AFUA_2G12860)"/>
    <property type="match status" value="1"/>
</dbReference>
<evidence type="ECO:0000256" key="3">
    <source>
        <dbReference type="ARBA" id="ARBA00022692"/>
    </source>
</evidence>
<reference evidence="7" key="2">
    <citation type="submission" date="2023-06" db="EMBL/GenBank/DDBJ databases">
        <authorList>
            <consortium name="Lawrence Berkeley National Laboratory"/>
            <person name="Haridas S."/>
            <person name="Hensen N."/>
            <person name="Bonometti L."/>
            <person name="Westerberg I."/>
            <person name="Brannstrom I.O."/>
            <person name="Guillou S."/>
            <person name="Cros-Aarteil S."/>
            <person name="Calhoun S."/>
            <person name="Kuo A."/>
            <person name="Mondo S."/>
            <person name="Pangilinan J."/>
            <person name="Riley R."/>
            <person name="Labutti K."/>
            <person name="Andreopoulos B."/>
            <person name="Lipzen A."/>
            <person name="Chen C."/>
            <person name="Yanf M."/>
            <person name="Daum C."/>
            <person name="Ng V."/>
            <person name="Clum A."/>
            <person name="Steindorff A."/>
            <person name="Ohm R."/>
            <person name="Martin F."/>
            <person name="Silar P."/>
            <person name="Natvig D."/>
            <person name="Lalanne C."/>
            <person name="Gautier V."/>
            <person name="Ament-Velasquez S.L."/>
            <person name="Kruys A."/>
            <person name="Hutchinson M.I."/>
            <person name="Powell A.J."/>
            <person name="Barry K."/>
            <person name="Miller A.N."/>
            <person name="Grigoriev I.V."/>
            <person name="Debuchy R."/>
            <person name="Gladieux P."/>
            <person name="Thoren M.H."/>
            <person name="Johannesson H."/>
        </authorList>
    </citation>
    <scope>NUCLEOTIDE SEQUENCE</scope>
    <source>
        <strain evidence="7">CBS 955.72</strain>
    </source>
</reference>
<comment type="caution">
    <text evidence="7">The sequence shown here is derived from an EMBL/GenBank/DDBJ whole genome shotgun (WGS) entry which is preliminary data.</text>
</comment>
<evidence type="ECO:0000256" key="4">
    <source>
        <dbReference type="ARBA" id="ARBA00022989"/>
    </source>
</evidence>
<evidence type="ECO:0000313" key="7">
    <source>
        <dbReference type="EMBL" id="KAK3343804.1"/>
    </source>
</evidence>
<feature type="region of interest" description="Disordered" evidence="6">
    <location>
        <begin position="1"/>
        <end position="66"/>
    </location>
</feature>
<dbReference type="Proteomes" id="UP001275084">
    <property type="component" value="Unassembled WGS sequence"/>
</dbReference>
<dbReference type="InterPro" id="IPR029058">
    <property type="entry name" value="AB_hydrolase_fold"/>
</dbReference>
<feature type="compositionally biased region" description="Low complexity" evidence="6">
    <location>
        <begin position="153"/>
        <end position="172"/>
    </location>
</feature>
<organism evidence="7 8">
    <name type="scientific">Lasiosphaeria hispida</name>
    <dbReference type="NCBI Taxonomy" id="260671"/>
    <lineage>
        <taxon>Eukaryota</taxon>
        <taxon>Fungi</taxon>
        <taxon>Dikarya</taxon>
        <taxon>Ascomycota</taxon>
        <taxon>Pezizomycotina</taxon>
        <taxon>Sordariomycetes</taxon>
        <taxon>Sordariomycetidae</taxon>
        <taxon>Sordariales</taxon>
        <taxon>Lasiosphaeriaceae</taxon>
        <taxon>Lasiosphaeria</taxon>
    </lineage>
</organism>
<proteinExistence type="inferred from homology"/>
<gene>
    <name evidence="7" type="ORF">B0T25DRAFT_308100</name>
</gene>
<feature type="region of interest" description="Disordered" evidence="6">
    <location>
        <begin position="731"/>
        <end position="780"/>
    </location>
</feature>
<evidence type="ECO:0000256" key="5">
    <source>
        <dbReference type="ARBA" id="ARBA00023136"/>
    </source>
</evidence>
<evidence type="ECO:0000256" key="2">
    <source>
        <dbReference type="ARBA" id="ARBA00009824"/>
    </source>
</evidence>
<keyword evidence="3" id="KW-0812">Transmembrane</keyword>
<evidence type="ECO:0000256" key="6">
    <source>
        <dbReference type="SAM" id="MobiDB-lite"/>
    </source>
</evidence>
<evidence type="ECO:0008006" key="9">
    <source>
        <dbReference type="Google" id="ProtNLM"/>
    </source>
</evidence>
<dbReference type="PANTHER" id="PTHR17920">
    <property type="entry name" value="TRANSMEMBRANE AND COILED-COIL DOMAIN-CONTAINING PROTEIN 4 TMCO4"/>
    <property type="match status" value="1"/>
</dbReference>
<dbReference type="Pfam" id="PF05277">
    <property type="entry name" value="DUF726"/>
    <property type="match status" value="1"/>
</dbReference>
<reference evidence="7" key="1">
    <citation type="journal article" date="2023" name="Mol. Phylogenet. Evol.">
        <title>Genome-scale phylogeny and comparative genomics of the fungal order Sordariales.</title>
        <authorList>
            <person name="Hensen N."/>
            <person name="Bonometti L."/>
            <person name="Westerberg I."/>
            <person name="Brannstrom I.O."/>
            <person name="Guillou S."/>
            <person name="Cros-Aarteil S."/>
            <person name="Calhoun S."/>
            <person name="Haridas S."/>
            <person name="Kuo A."/>
            <person name="Mondo S."/>
            <person name="Pangilinan J."/>
            <person name="Riley R."/>
            <person name="LaButti K."/>
            <person name="Andreopoulos B."/>
            <person name="Lipzen A."/>
            <person name="Chen C."/>
            <person name="Yan M."/>
            <person name="Daum C."/>
            <person name="Ng V."/>
            <person name="Clum A."/>
            <person name="Steindorff A."/>
            <person name="Ohm R.A."/>
            <person name="Martin F."/>
            <person name="Silar P."/>
            <person name="Natvig D.O."/>
            <person name="Lalanne C."/>
            <person name="Gautier V."/>
            <person name="Ament-Velasquez S.L."/>
            <person name="Kruys A."/>
            <person name="Hutchinson M.I."/>
            <person name="Powell A.J."/>
            <person name="Barry K."/>
            <person name="Miller A.N."/>
            <person name="Grigoriev I.V."/>
            <person name="Debuchy R."/>
            <person name="Gladieux P."/>
            <person name="Hiltunen Thoren M."/>
            <person name="Johannesson H."/>
        </authorList>
    </citation>
    <scope>NUCLEOTIDE SEQUENCE</scope>
    <source>
        <strain evidence="7">CBS 955.72</strain>
    </source>
</reference>
<evidence type="ECO:0000313" key="8">
    <source>
        <dbReference type="Proteomes" id="UP001275084"/>
    </source>
</evidence>
<name>A0AAJ0H8K9_9PEZI</name>
<feature type="compositionally biased region" description="Low complexity" evidence="6">
    <location>
        <begin position="227"/>
        <end position="237"/>
    </location>
</feature>
<dbReference type="EMBL" id="JAUIQD010000007">
    <property type="protein sequence ID" value="KAK3343804.1"/>
    <property type="molecule type" value="Genomic_DNA"/>
</dbReference>
<keyword evidence="5" id="KW-0472">Membrane</keyword>
<feature type="region of interest" description="Disordered" evidence="6">
    <location>
        <begin position="128"/>
        <end position="180"/>
    </location>
</feature>